<dbReference type="EnsemblFungi" id="PTTG_29155-t43_1">
    <property type="protein sequence ID" value="PTTG_29155-t43_1-p1"/>
    <property type="gene ID" value="PTTG_29155"/>
</dbReference>
<sequence length="98" mass="10669">MYAVRLTPRCYVIPPAGSGSGWSPAQAHCPAIDHAHQQDPMATIIKPFELPSQDYEDFDPSAGQPNRPSSLPNRSHDYLPVLTLGLLPSSSIYVSISH</sequence>
<keyword evidence="4" id="KW-1185">Reference proteome</keyword>
<dbReference type="OrthoDB" id="2503145at2759"/>
<reference evidence="2" key="1">
    <citation type="submission" date="2009-11" db="EMBL/GenBank/DDBJ databases">
        <authorList>
            <consortium name="The Broad Institute Genome Sequencing Platform"/>
            <person name="Ward D."/>
            <person name="Feldgarden M."/>
            <person name="Earl A."/>
            <person name="Young S.K."/>
            <person name="Zeng Q."/>
            <person name="Koehrsen M."/>
            <person name="Alvarado L."/>
            <person name="Berlin A."/>
            <person name="Bochicchio J."/>
            <person name="Borenstein D."/>
            <person name="Chapman S.B."/>
            <person name="Chen Z."/>
            <person name="Engels R."/>
            <person name="Freedman E."/>
            <person name="Gellesch M."/>
            <person name="Goldberg J."/>
            <person name="Griggs A."/>
            <person name="Gujja S."/>
            <person name="Heilman E."/>
            <person name="Heiman D."/>
            <person name="Hepburn T."/>
            <person name="Howarth C."/>
            <person name="Jen D."/>
            <person name="Larson L."/>
            <person name="Lewis B."/>
            <person name="Mehta T."/>
            <person name="Park D."/>
            <person name="Pearson M."/>
            <person name="Roberts A."/>
            <person name="Saif S."/>
            <person name="Shea T."/>
            <person name="Shenoy N."/>
            <person name="Sisk P."/>
            <person name="Stolte C."/>
            <person name="Sykes S."/>
            <person name="Thomson T."/>
            <person name="Walk T."/>
            <person name="White J."/>
            <person name="Yandava C."/>
            <person name="Izard J."/>
            <person name="Baranova O.V."/>
            <person name="Blanton J.M."/>
            <person name="Tanner A.C."/>
            <person name="Dewhirst F.E."/>
            <person name="Haas B."/>
            <person name="Nusbaum C."/>
            <person name="Birren B."/>
        </authorList>
    </citation>
    <scope>NUCLEOTIDE SEQUENCE [LARGE SCALE GENOMIC DNA]</scope>
    <source>
        <strain evidence="2">1-1 BBBD Race 1</strain>
    </source>
</reference>
<reference evidence="2" key="2">
    <citation type="submission" date="2016-05" db="EMBL/GenBank/DDBJ databases">
        <title>Comparative analysis highlights variable genome content of wheat rusts and divergence of the mating loci.</title>
        <authorList>
            <person name="Cuomo C.A."/>
            <person name="Bakkeren G."/>
            <person name="Szabo L."/>
            <person name="Khalil H."/>
            <person name="Joly D."/>
            <person name="Goldberg J."/>
            <person name="Young S."/>
            <person name="Zeng Q."/>
            <person name="Fellers J."/>
        </authorList>
    </citation>
    <scope>NUCLEOTIDE SEQUENCE [LARGE SCALE GENOMIC DNA]</scope>
    <source>
        <strain evidence="2">1-1 BBBD Race 1</strain>
    </source>
</reference>
<feature type="region of interest" description="Disordered" evidence="1">
    <location>
        <begin position="55"/>
        <end position="74"/>
    </location>
</feature>
<reference evidence="3 4" key="3">
    <citation type="journal article" date="2017" name="G3 (Bethesda)">
        <title>Comparative analysis highlights variable genome content of wheat rusts and divergence of the mating loci.</title>
        <authorList>
            <person name="Cuomo C.A."/>
            <person name="Bakkeren G."/>
            <person name="Khalil H.B."/>
            <person name="Panwar V."/>
            <person name="Joly D."/>
            <person name="Linning R."/>
            <person name="Sakthikumar S."/>
            <person name="Song X."/>
            <person name="Adiconis X."/>
            <person name="Fan L."/>
            <person name="Goldberg J.M."/>
            <person name="Levin J.Z."/>
            <person name="Young S."/>
            <person name="Zeng Q."/>
            <person name="Anikster Y."/>
            <person name="Bruce M."/>
            <person name="Wang M."/>
            <person name="Yin C."/>
            <person name="McCallum B."/>
            <person name="Szabo L.J."/>
            <person name="Hulbert S."/>
            <person name="Chen X."/>
            <person name="Fellers J.P."/>
        </authorList>
    </citation>
    <scope>NUCLEOTIDE SEQUENCE</scope>
    <source>
        <strain evidence="4">Isolate 1-1 / race 1 (BBBD)</strain>
        <strain evidence="3">isolate 1-1 / race 1 (BBBD)</strain>
    </source>
</reference>
<dbReference type="VEuPathDB" id="FungiDB:PTTG_29155"/>
<protein>
    <submittedName>
        <fullName evidence="2 3">Uncharacterized protein</fullName>
    </submittedName>
</protein>
<evidence type="ECO:0000313" key="4">
    <source>
        <dbReference type="Proteomes" id="UP000005240"/>
    </source>
</evidence>
<accession>A0A180G653</accession>
<dbReference type="EMBL" id="ADAS02000216">
    <property type="protein sequence ID" value="OAV88088.1"/>
    <property type="molecule type" value="Genomic_DNA"/>
</dbReference>
<evidence type="ECO:0000256" key="1">
    <source>
        <dbReference type="SAM" id="MobiDB-lite"/>
    </source>
</evidence>
<reference evidence="3" key="4">
    <citation type="submission" date="2025-05" db="UniProtKB">
        <authorList>
            <consortium name="EnsemblFungi"/>
        </authorList>
    </citation>
    <scope>IDENTIFICATION</scope>
    <source>
        <strain evidence="3">isolate 1-1 / race 1 (BBBD)</strain>
    </source>
</reference>
<gene>
    <name evidence="2" type="ORF">PTTG_29155</name>
</gene>
<evidence type="ECO:0000313" key="3">
    <source>
        <dbReference type="EnsemblFungi" id="PTTG_29155-t43_1-p1"/>
    </source>
</evidence>
<evidence type="ECO:0000313" key="2">
    <source>
        <dbReference type="EMBL" id="OAV88088.1"/>
    </source>
</evidence>
<organism evidence="2">
    <name type="scientific">Puccinia triticina (isolate 1-1 / race 1 (BBBD))</name>
    <name type="common">Brown leaf rust fungus</name>
    <dbReference type="NCBI Taxonomy" id="630390"/>
    <lineage>
        <taxon>Eukaryota</taxon>
        <taxon>Fungi</taxon>
        <taxon>Dikarya</taxon>
        <taxon>Basidiomycota</taxon>
        <taxon>Pucciniomycotina</taxon>
        <taxon>Pucciniomycetes</taxon>
        <taxon>Pucciniales</taxon>
        <taxon>Pucciniaceae</taxon>
        <taxon>Puccinia</taxon>
    </lineage>
</organism>
<proteinExistence type="predicted"/>
<dbReference type="Proteomes" id="UP000005240">
    <property type="component" value="Unassembled WGS sequence"/>
</dbReference>
<feature type="compositionally biased region" description="Polar residues" evidence="1">
    <location>
        <begin position="63"/>
        <end position="73"/>
    </location>
</feature>
<dbReference type="AlphaFoldDB" id="A0A180G653"/>
<name>A0A180G653_PUCT1</name>